<sequence length="479" mass="51881">MRRKSAQGIAINMSAQAVRFGLQFVVSIVMARLLGPTEFGILAMAAPLLAFVALFADLGLSQATVQRPQISQAQLSLIFWTSALVSVTSGIIVMLGAPLASLFYHDARVAPVLIALGAILMMTGFYNQHVAILNRRLAFGSLVAVDLGSYVLSSIAGISAALMGFSYWSLVISQATLSTTALVLAWSLARWIPSRPGKAPEAREILGFGGNVTSFNIFNYFARNLDNILIGRHLGEVQLGIYDRAYKLLLLPLSQITGPIAKVATPLLSRLNDDREKYSRSYLMLLETILLLTYPSIVVTGIASKLVIYTVLGSKWYEVAPIFQVLALGALFAPISNSTGWLFTTQNRTREMRNYGLFSSIAFVTSFVVGLPWGIQGVANAYIATGCVQGPLLWYAATRKGPITLGALLRALAPYGLSVAVTAGAVWISARFLSVGWVNVFLLLTAGYLVFWVVIALTPRGRATLVTLLGEARRLLKRR</sequence>
<evidence type="ECO:0000256" key="3">
    <source>
        <dbReference type="ARBA" id="ARBA00022475"/>
    </source>
</evidence>
<feature type="transmembrane region" description="Helical" evidence="7">
    <location>
        <begin position="436"/>
        <end position="457"/>
    </location>
</feature>
<evidence type="ECO:0008006" key="10">
    <source>
        <dbReference type="Google" id="ProtNLM"/>
    </source>
</evidence>
<gene>
    <name evidence="8" type="ORF">L284_22580</name>
</gene>
<feature type="transmembrane region" description="Helical" evidence="7">
    <location>
        <begin position="282"/>
        <end position="302"/>
    </location>
</feature>
<keyword evidence="6 7" id="KW-0472">Membrane</keyword>
<feature type="transmembrane region" description="Helical" evidence="7">
    <location>
        <begin position="167"/>
        <end position="189"/>
    </location>
</feature>
<dbReference type="eggNOG" id="COG2244">
    <property type="taxonomic scope" value="Bacteria"/>
</dbReference>
<dbReference type="PANTHER" id="PTHR30250">
    <property type="entry name" value="PST FAMILY PREDICTED COLANIC ACID TRANSPORTER"/>
    <property type="match status" value="1"/>
</dbReference>
<feature type="transmembrane region" description="Helical" evidence="7">
    <location>
        <begin position="109"/>
        <end position="126"/>
    </location>
</feature>
<dbReference type="CDD" id="cd13127">
    <property type="entry name" value="MATE_tuaB_like"/>
    <property type="match status" value="1"/>
</dbReference>
<dbReference type="AlphaFoldDB" id="T0H691"/>
<protein>
    <recommendedName>
        <fullName evidence="10">Polysaccharide biosynthesis protein C-terminal domain-containing protein</fullName>
    </recommendedName>
</protein>
<feature type="transmembrane region" description="Helical" evidence="7">
    <location>
        <begin position="12"/>
        <end position="33"/>
    </location>
</feature>
<keyword evidence="9" id="KW-1185">Reference proteome</keyword>
<evidence type="ECO:0000256" key="7">
    <source>
        <dbReference type="SAM" id="Phobius"/>
    </source>
</evidence>
<evidence type="ECO:0000313" key="9">
    <source>
        <dbReference type="Proteomes" id="UP000015527"/>
    </source>
</evidence>
<feature type="transmembrane region" description="Helical" evidence="7">
    <location>
        <begin position="381"/>
        <end position="397"/>
    </location>
</feature>
<comment type="caution">
    <text evidence="8">The sequence shown here is derived from an EMBL/GenBank/DDBJ whole genome shotgun (WGS) entry which is preliminary data.</text>
</comment>
<feature type="transmembrane region" description="Helical" evidence="7">
    <location>
        <begin position="355"/>
        <end position="375"/>
    </location>
</feature>
<dbReference type="EMBL" id="ATHL01000153">
    <property type="protein sequence ID" value="EQB07648.1"/>
    <property type="molecule type" value="Genomic_DNA"/>
</dbReference>
<evidence type="ECO:0000256" key="6">
    <source>
        <dbReference type="ARBA" id="ARBA00023136"/>
    </source>
</evidence>
<proteinExistence type="inferred from homology"/>
<evidence type="ECO:0000256" key="2">
    <source>
        <dbReference type="ARBA" id="ARBA00007430"/>
    </source>
</evidence>
<evidence type="ECO:0000256" key="4">
    <source>
        <dbReference type="ARBA" id="ARBA00022692"/>
    </source>
</evidence>
<evidence type="ECO:0000313" key="8">
    <source>
        <dbReference type="EMBL" id="EQB07648.1"/>
    </source>
</evidence>
<keyword evidence="3" id="KW-1003">Cell membrane</keyword>
<comment type="subcellular location">
    <subcellularLocation>
        <location evidence="1">Cell membrane</location>
        <topology evidence="1">Multi-pass membrane protein</topology>
    </subcellularLocation>
</comment>
<name>T0H691_9SPHN</name>
<dbReference type="PATRIC" id="fig|1096930.3.peg.4446"/>
<evidence type="ECO:0000256" key="5">
    <source>
        <dbReference type="ARBA" id="ARBA00022989"/>
    </source>
</evidence>
<feature type="transmembrane region" description="Helical" evidence="7">
    <location>
        <begin position="322"/>
        <end position="343"/>
    </location>
</feature>
<evidence type="ECO:0000256" key="1">
    <source>
        <dbReference type="ARBA" id="ARBA00004651"/>
    </source>
</evidence>
<dbReference type="InterPro" id="IPR050833">
    <property type="entry name" value="Poly_Biosynth_Transport"/>
</dbReference>
<feature type="transmembrane region" description="Helical" evidence="7">
    <location>
        <begin position="409"/>
        <end position="430"/>
    </location>
</feature>
<feature type="transmembrane region" description="Helical" evidence="7">
    <location>
        <begin position="77"/>
        <end position="103"/>
    </location>
</feature>
<reference evidence="8 9" key="1">
    <citation type="journal article" date="2013" name="Genome Announc.">
        <title>Genome Sequence of Novosphingobium lindaniclasticum LE124T, Isolated from a Hexachlorocyclohexane Dumpsite.</title>
        <authorList>
            <person name="Saxena A."/>
            <person name="Nayyar N."/>
            <person name="Sangwan N."/>
            <person name="Kumari R."/>
            <person name="Khurana J.P."/>
            <person name="Lal R."/>
        </authorList>
    </citation>
    <scope>NUCLEOTIDE SEQUENCE [LARGE SCALE GENOMIC DNA]</scope>
    <source>
        <strain evidence="8 9">LE124</strain>
    </source>
</reference>
<organism evidence="8 9">
    <name type="scientific">Novosphingobium lindaniclasticum LE124</name>
    <dbReference type="NCBI Taxonomy" id="1096930"/>
    <lineage>
        <taxon>Bacteria</taxon>
        <taxon>Pseudomonadati</taxon>
        <taxon>Pseudomonadota</taxon>
        <taxon>Alphaproteobacteria</taxon>
        <taxon>Sphingomonadales</taxon>
        <taxon>Sphingomonadaceae</taxon>
        <taxon>Novosphingobium</taxon>
    </lineage>
</organism>
<feature type="transmembrane region" description="Helical" evidence="7">
    <location>
        <begin position="138"/>
        <end position="161"/>
    </location>
</feature>
<feature type="transmembrane region" description="Helical" evidence="7">
    <location>
        <begin position="39"/>
        <end position="56"/>
    </location>
</feature>
<dbReference type="Pfam" id="PF13440">
    <property type="entry name" value="Polysacc_synt_3"/>
    <property type="match status" value="1"/>
</dbReference>
<keyword evidence="4 7" id="KW-0812">Transmembrane</keyword>
<dbReference type="Proteomes" id="UP000015527">
    <property type="component" value="Unassembled WGS sequence"/>
</dbReference>
<dbReference type="GO" id="GO:0005886">
    <property type="term" value="C:plasma membrane"/>
    <property type="evidence" value="ECO:0007669"/>
    <property type="project" value="UniProtKB-SubCell"/>
</dbReference>
<dbReference type="PANTHER" id="PTHR30250:SF10">
    <property type="entry name" value="LIPOPOLYSACCHARIDE BIOSYNTHESIS PROTEIN WZXC"/>
    <property type="match status" value="1"/>
</dbReference>
<accession>T0H691</accession>
<keyword evidence="5 7" id="KW-1133">Transmembrane helix</keyword>
<comment type="similarity">
    <text evidence="2">Belongs to the polysaccharide synthase family.</text>
</comment>